<sequence>NTSTPAVGTPVPSDCVLLYSCSPGYQLTQPDSQSLSICQDTGWVPPTHTFSCTAISLDVGLPDPNRCELPDLPTQGWYEALPLECRLNTSTPAVGTPVPSDCVLLYSCSPGYQLTQPDSQSLSICQDTGWVPPTHTFSCTAISLDVGLPDPNRCELPDLPTQGWYEALPLECRLNTSTPAVG</sequence>
<evidence type="ECO:0000256" key="1">
    <source>
        <dbReference type="ARBA" id="ARBA00023157"/>
    </source>
</evidence>
<organism evidence="2">
    <name type="scientific">Graphocephala atropunctata</name>
    <dbReference type="NCBI Taxonomy" id="36148"/>
    <lineage>
        <taxon>Eukaryota</taxon>
        <taxon>Metazoa</taxon>
        <taxon>Ecdysozoa</taxon>
        <taxon>Arthropoda</taxon>
        <taxon>Hexapoda</taxon>
        <taxon>Insecta</taxon>
        <taxon>Pterygota</taxon>
        <taxon>Neoptera</taxon>
        <taxon>Paraneoptera</taxon>
        <taxon>Hemiptera</taxon>
        <taxon>Auchenorrhyncha</taxon>
        <taxon>Membracoidea</taxon>
        <taxon>Cicadellidae</taxon>
        <taxon>Cicadellinae</taxon>
        <taxon>Cicadellini</taxon>
        <taxon>Graphocephala</taxon>
    </lineage>
</organism>
<dbReference type="InterPro" id="IPR035976">
    <property type="entry name" value="Sushi/SCR/CCP_sf"/>
</dbReference>
<name>A0A1B6KIF1_9HEMI</name>
<dbReference type="AlphaFoldDB" id="A0A1B6KIF1"/>
<accession>A0A1B6KIF1</accession>
<evidence type="ECO:0008006" key="3">
    <source>
        <dbReference type="Google" id="ProtNLM"/>
    </source>
</evidence>
<gene>
    <name evidence="2" type="ORF">g.6680</name>
</gene>
<protein>
    <recommendedName>
        <fullName evidence="3">Sushi domain-containing protein</fullName>
    </recommendedName>
</protein>
<reference evidence="2" key="1">
    <citation type="submission" date="2015-11" db="EMBL/GenBank/DDBJ databases">
        <title>De novo transcriptome assembly of four potential Pierce s Disease insect vectors from Arizona vineyards.</title>
        <authorList>
            <person name="Tassone E.E."/>
        </authorList>
    </citation>
    <scope>NUCLEOTIDE SEQUENCE</scope>
</reference>
<dbReference type="SUPFAM" id="SSF57535">
    <property type="entry name" value="Complement control module/SCR domain"/>
    <property type="match status" value="1"/>
</dbReference>
<evidence type="ECO:0000313" key="2">
    <source>
        <dbReference type="EMBL" id="JAT11195.1"/>
    </source>
</evidence>
<feature type="non-terminal residue" evidence="2">
    <location>
        <position position="182"/>
    </location>
</feature>
<feature type="non-terminal residue" evidence="2">
    <location>
        <position position="1"/>
    </location>
</feature>
<keyword evidence="1" id="KW-1015">Disulfide bond</keyword>
<proteinExistence type="predicted"/>
<dbReference type="EMBL" id="GEBQ01028782">
    <property type="protein sequence ID" value="JAT11195.1"/>
    <property type="molecule type" value="Transcribed_RNA"/>
</dbReference>